<dbReference type="Proteomes" id="UP000232122">
    <property type="component" value="Unassembled WGS sequence"/>
</dbReference>
<feature type="domain" description="HTH marR-type" evidence="4">
    <location>
        <begin position="15"/>
        <end position="150"/>
    </location>
</feature>
<dbReference type="AlphaFoldDB" id="A0AAE4TUI5"/>
<dbReference type="PROSITE" id="PS50995">
    <property type="entry name" value="HTH_MARR_2"/>
    <property type="match status" value="1"/>
</dbReference>
<sequence>MHPNQFCYSKSMHHPDRIAHIISGISDKIFLDLTLNYKKTNAPMITPPLGAVLCALAPGKIFSMKELARKSLRDPSTVTSIVAKLEKLDFIKRIKSPKDNRMFEVTLTPQGKRVRSSVIRASRRMFLKIYRNTSYEERRLLMGILEKIDSGL</sequence>
<dbReference type="Gene3D" id="1.10.10.10">
    <property type="entry name" value="Winged helix-like DNA-binding domain superfamily/Winged helix DNA-binding domain"/>
    <property type="match status" value="1"/>
</dbReference>
<keyword evidence="3" id="KW-0804">Transcription</keyword>
<dbReference type="PANTHER" id="PTHR42756">
    <property type="entry name" value="TRANSCRIPTIONAL REGULATOR, MARR"/>
    <property type="match status" value="1"/>
</dbReference>
<dbReference type="InterPro" id="IPR000835">
    <property type="entry name" value="HTH_MarR-typ"/>
</dbReference>
<dbReference type="RefSeq" id="WP_125179519.1">
    <property type="nucleotide sequence ID" value="NZ_NPEF02000008.1"/>
</dbReference>
<protein>
    <submittedName>
        <fullName evidence="5">MarR family transcriptional regulator</fullName>
    </submittedName>
</protein>
<dbReference type="SUPFAM" id="SSF46785">
    <property type="entry name" value="Winged helix' DNA-binding domain"/>
    <property type="match status" value="1"/>
</dbReference>
<evidence type="ECO:0000259" key="4">
    <source>
        <dbReference type="PROSITE" id="PS50995"/>
    </source>
</evidence>
<keyword evidence="1" id="KW-0805">Transcription regulation</keyword>
<dbReference type="EMBL" id="NPEF02000008">
    <property type="protein sequence ID" value="MDV6235568.1"/>
    <property type="molecule type" value="Genomic_DNA"/>
</dbReference>
<evidence type="ECO:0000313" key="6">
    <source>
        <dbReference type="Proteomes" id="UP000232122"/>
    </source>
</evidence>
<name>A0AAE4TUI5_9LEPT</name>
<dbReference type="PRINTS" id="PR00598">
    <property type="entry name" value="HTHMARR"/>
</dbReference>
<dbReference type="SMART" id="SM00347">
    <property type="entry name" value="HTH_MARR"/>
    <property type="match status" value="1"/>
</dbReference>
<evidence type="ECO:0000256" key="2">
    <source>
        <dbReference type="ARBA" id="ARBA00023125"/>
    </source>
</evidence>
<dbReference type="PANTHER" id="PTHR42756:SF1">
    <property type="entry name" value="TRANSCRIPTIONAL REPRESSOR OF EMRAB OPERON"/>
    <property type="match status" value="1"/>
</dbReference>
<reference evidence="5 6" key="1">
    <citation type="journal article" date="2018" name="Microb. Genom.">
        <title>Deciphering the unexplored Leptospira diversity from soils uncovers genomic evolution to virulence.</title>
        <authorList>
            <person name="Thibeaux R."/>
            <person name="Iraola G."/>
            <person name="Ferres I."/>
            <person name="Bierque E."/>
            <person name="Girault D."/>
            <person name="Soupe-Gilbert M.E."/>
            <person name="Picardeau M."/>
            <person name="Goarant C."/>
        </authorList>
    </citation>
    <scope>NUCLEOTIDE SEQUENCE [LARGE SCALE GENOMIC DNA]</scope>
    <source>
        <strain evidence="5 6">ATI7-C-A5</strain>
    </source>
</reference>
<comment type="caution">
    <text evidence="5">The sequence shown here is derived from an EMBL/GenBank/DDBJ whole genome shotgun (WGS) entry which is preliminary data.</text>
</comment>
<evidence type="ECO:0000313" key="5">
    <source>
        <dbReference type="EMBL" id="MDV6235568.1"/>
    </source>
</evidence>
<dbReference type="GO" id="GO:0003677">
    <property type="term" value="F:DNA binding"/>
    <property type="evidence" value="ECO:0007669"/>
    <property type="project" value="UniProtKB-KW"/>
</dbReference>
<dbReference type="Pfam" id="PF01047">
    <property type="entry name" value="MarR"/>
    <property type="match status" value="1"/>
</dbReference>
<keyword evidence="6" id="KW-1185">Reference proteome</keyword>
<evidence type="ECO:0000256" key="1">
    <source>
        <dbReference type="ARBA" id="ARBA00023015"/>
    </source>
</evidence>
<keyword evidence="2" id="KW-0238">DNA-binding</keyword>
<dbReference type="InterPro" id="IPR036390">
    <property type="entry name" value="WH_DNA-bd_sf"/>
</dbReference>
<proteinExistence type="predicted"/>
<organism evidence="5 6">
    <name type="scientific">Leptospira ellisii</name>
    <dbReference type="NCBI Taxonomy" id="2023197"/>
    <lineage>
        <taxon>Bacteria</taxon>
        <taxon>Pseudomonadati</taxon>
        <taxon>Spirochaetota</taxon>
        <taxon>Spirochaetia</taxon>
        <taxon>Leptospirales</taxon>
        <taxon>Leptospiraceae</taxon>
        <taxon>Leptospira</taxon>
    </lineage>
</organism>
<dbReference type="InterPro" id="IPR036388">
    <property type="entry name" value="WH-like_DNA-bd_sf"/>
</dbReference>
<dbReference type="GO" id="GO:0003700">
    <property type="term" value="F:DNA-binding transcription factor activity"/>
    <property type="evidence" value="ECO:0007669"/>
    <property type="project" value="InterPro"/>
</dbReference>
<evidence type="ECO:0000256" key="3">
    <source>
        <dbReference type="ARBA" id="ARBA00023163"/>
    </source>
</evidence>
<accession>A0AAE4TUI5</accession>
<gene>
    <name evidence="5" type="ORF">CH379_008015</name>
</gene>